<reference evidence="2" key="1">
    <citation type="submission" date="2023-05" db="EMBL/GenBank/DDBJ databases">
        <authorList>
            <person name="Stuckert A."/>
        </authorList>
    </citation>
    <scope>NUCLEOTIDE SEQUENCE</scope>
</reference>
<keyword evidence="3" id="KW-1185">Reference proteome</keyword>
<gene>
    <name evidence="2" type="ORF">SPARVUS_LOCUS15721760</name>
</gene>
<evidence type="ECO:0000256" key="1">
    <source>
        <dbReference type="SAM" id="MobiDB-lite"/>
    </source>
</evidence>
<evidence type="ECO:0000313" key="3">
    <source>
        <dbReference type="Proteomes" id="UP001162483"/>
    </source>
</evidence>
<dbReference type="Proteomes" id="UP001162483">
    <property type="component" value="Unassembled WGS sequence"/>
</dbReference>
<comment type="caution">
    <text evidence="2">The sequence shown here is derived from an EMBL/GenBank/DDBJ whole genome shotgun (WGS) entry which is preliminary data.</text>
</comment>
<feature type="region of interest" description="Disordered" evidence="1">
    <location>
        <begin position="1"/>
        <end position="59"/>
    </location>
</feature>
<accession>A0ABN9HAC9</accession>
<dbReference type="EMBL" id="CATNWA010020516">
    <property type="protein sequence ID" value="CAI9618748.1"/>
    <property type="molecule type" value="Genomic_DNA"/>
</dbReference>
<organism evidence="2 3">
    <name type="scientific">Staurois parvus</name>
    <dbReference type="NCBI Taxonomy" id="386267"/>
    <lineage>
        <taxon>Eukaryota</taxon>
        <taxon>Metazoa</taxon>
        <taxon>Chordata</taxon>
        <taxon>Craniata</taxon>
        <taxon>Vertebrata</taxon>
        <taxon>Euteleostomi</taxon>
        <taxon>Amphibia</taxon>
        <taxon>Batrachia</taxon>
        <taxon>Anura</taxon>
        <taxon>Neobatrachia</taxon>
        <taxon>Ranoidea</taxon>
        <taxon>Ranidae</taxon>
        <taxon>Staurois</taxon>
    </lineage>
</organism>
<protein>
    <submittedName>
        <fullName evidence="2">Uncharacterized protein</fullName>
    </submittedName>
</protein>
<proteinExistence type="predicted"/>
<name>A0ABN9HAC9_9NEOB</name>
<evidence type="ECO:0000313" key="2">
    <source>
        <dbReference type="EMBL" id="CAI9618748.1"/>
    </source>
</evidence>
<sequence>MTVSKTFKFAAGSGPRTSRRSQGPEHGSRMLASARGDGRGRFRGRIAGAKDKVSTAGNP</sequence>